<evidence type="ECO:0000259" key="3">
    <source>
        <dbReference type="SMART" id="SM00835"/>
    </source>
</evidence>
<dbReference type="SMART" id="SM00835">
    <property type="entry name" value="Cupin_1"/>
    <property type="match status" value="2"/>
</dbReference>
<evidence type="ECO:0000313" key="4">
    <source>
        <dbReference type="EMBL" id="KAF3327556.1"/>
    </source>
</evidence>
<dbReference type="CDD" id="cd02244">
    <property type="entry name" value="cupin_7S_vicilin-like_N"/>
    <property type="match status" value="1"/>
</dbReference>
<reference evidence="4" key="1">
    <citation type="submission" date="2020-01" db="EMBL/GenBank/DDBJ databases">
        <title>Genome sequence of Kobresia littledalei, the first chromosome-level genome in the family Cyperaceae.</title>
        <authorList>
            <person name="Qu G."/>
        </authorList>
    </citation>
    <scope>NUCLEOTIDE SEQUENCE</scope>
    <source>
        <strain evidence="4">C.B.Clarke</strain>
        <tissue evidence="4">Leaf</tissue>
    </source>
</reference>
<dbReference type="SUPFAM" id="SSF51182">
    <property type="entry name" value="RmlC-like cupins"/>
    <property type="match status" value="1"/>
</dbReference>
<dbReference type="PANTHER" id="PTHR31189:SF79">
    <property type="entry name" value="63 KDA GLOBULIN-LIKE PROTEIN"/>
    <property type="match status" value="1"/>
</dbReference>
<name>A0A833QT46_9POAL</name>
<feature type="region of interest" description="Disordered" evidence="1">
    <location>
        <begin position="603"/>
        <end position="626"/>
    </location>
</feature>
<evidence type="ECO:0000256" key="1">
    <source>
        <dbReference type="SAM" id="MobiDB-lite"/>
    </source>
</evidence>
<feature type="domain" description="Cupin type-1" evidence="3">
    <location>
        <begin position="207"/>
        <end position="365"/>
    </location>
</feature>
<dbReference type="InterPro" id="IPR050253">
    <property type="entry name" value="Seed_Storage-Functional"/>
</dbReference>
<evidence type="ECO:0000313" key="5">
    <source>
        <dbReference type="Proteomes" id="UP000623129"/>
    </source>
</evidence>
<feature type="region of interest" description="Disordered" evidence="1">
    <location>
        <begin position="489"/>
        <end position="516"/>
    </location>
</feature>
<sequence length="638" mass="73894">MATNLRTLLPLLLLAFLSLSALCTISQAKEDPQLRECRRECSQKPRQQREQCEERCWEKHQQRGREQERERERELVDNPKGEAEKRYGQCREQCEETQHGEAQHKQCVEHCQQRYEQEIRERGQEQGRERGQGKEVDPQERVRQCRKECREEHGERQGRQQCEQRCEEREQRRERGGGRDDLILNPRREEQEEEEEEREERGGENPYVFKQEDFKHKLETEHGNIRVLKNFAKQSKLLLGIANYRLAVVELNPRTFLLPNHWDADDVCYVVKGRGTVTVLKKEEKESHEIRQGDIMKVDAGSVVYVINSDSREKLIIVKLINPVSTPGKFEAFFGAGGENPESFYRAFSDEVLEAAFNTQRDKIERIFGKQRRGPIVRASEEQIRAMTRRSSEGGHLWPFGEGGRYGESKGTFNLLNKRPTFSNQHGELYEADSNDWRQLGDLDVKVSLANITSGSMLAPFYNSRATKIAVVVQGQGRVEIICPHLAKESETRTRRSRERYEEEEEDELNRPGQQGQRYRTIRANLSPGTVFVVPAGHPNVEIASRDENLQIMCFETRAEKNQRIFLAGRNNLLRKMEREAKELAFDTSARKVDELFDSQREEAFVPGPESRRSQHGSGGRGHGREFIESVVEAVAGM</sequence>
<feature type="region of interest" description="Disordered" evidence="1">
    <location>
        <begin position="174"/>
        <end position="209"/>
    </location>
</feature>
<dbReference type="Pfam" id="PF00190">
    <property type="entry name" value="Cupin_1"/>
    <property type="match status" value="2"/>
</dbReference>
<feature type="compositionally biased region" description="Basic and acidic residues" evidence="1">
    <location>
        <begin position="174"/>
        <end position="190"/>
    </location>
</feature>
<evidence type="ECO:0000256" key="2">
    <source>
        <dbReference type="SAM" id="SignalP"/>
    </source>
</evidence>
<feature type="signal peptide" evidence="2">
    <location>
        <begin position="1"/>
        <end position="28"/>
    </location>
</feature>
<keyword evidence="5" id="KW-1185">Reference proteome</keyword>
<dbReference type="Proteomes" id="UP000623129">
    <property type="component" value="Unassembled WGS sequence"/>
</dbReference>
<comment type="caution">
    <text evidence="4">The sequence shown here is derived from an EMBL/GenBank/DDBJ whole genome shotgun (WGS) entry which is preliminary data.</text>
</comment>
<dbReference type="InterPro" id="IPR006045">
    <property type="entry name" value="Cupin_1"/>
</dbReference>
<organism evidence="4 5">
    <name type="scientific">Carex littledalei</name>
    <dbReference type="NCBI Taxonomy" id="544730"/>
    <lineage>
        <taxon>Eukaryota</taxon>
        <taxon>Viridiplantae</taxon>
        <taxon>Streptophyta</taxon>
        <taxon>Embryophyta</taxon>
        <taxon>Tracheophyta</taxon>
        <taxon>Spermatophyta</taxon>
        <taxon>Magnoliopsida</taxon>
        <taxon>Liliopsida</taxon>
        <taxon>Poales</taxon>
        <taxon>Cyperaceae</taxon>
        <taxon>Cyperoideae</taxon>
        <taxon>Cariceae</taxon>
        <taxon>Carex</taxon>
        <taxon>Carex subgen. Euthyceras</taxon>
    </lineage>
</organism>
<accession>A0A833QT46</accession>
<feature type="chain" id="PRO_5032879197" evidence="2">
    <location>
        <begin position="29"/>
        <end position="638"/>
    </location>
</feature>
<feature type="domain" description="Cupin type-1" evidence="3">
    <location>
        <begin position="413"/>
        <end position="594"/>
    </location>
</feature>
<dbReference type="EMBL" id="SWLB01000017">
    <property type="protein sequence ID" value="KAF3327556.1"/>
    <property type="molecule type" value="Genomic_DNA"/>
</dbReference>
<dbReference type="Gene3D" id="2.60.120.10">
    <property type="entry name" value="Jelly Rolls"/>
    <property type="match status" value="2"/>
</dbReference>
<proteinExistence type="predicted"/>
<protein>
    <submittedName>
        <fullName evidence="4">Vicilin-like antimicrobial peptides 2-2</fullName>
    </submittedName>
</protein>
<dbReference type="AlphaFoldDB" id="A0A833QT46"/>
<dbReference type="InterPro" id="IPR011051">
    <property type="entry name" value="RmlC_Cupin_sf"/>
</dbReference>
<dbReference type="PANTHER" id="PTHR31189">
    <property type="entry name" value="OS03G0336100 PROTEIN-RELATED"/>
    <property type="match status" value="1"/>
</dbReference>
<dbReference type="InterPro" id="IPR014710">
    <property type="entry name" value="RmlC-like_jellyroll"/>
</dbReference>
<dbReference type="OrthoDB" id="1912756at2759"/>
<feature type="region of interest" description="Disordered" evidence="1">
    <location>
        <begin position="41"/>
        <end position="79"/>
    </location>
</feature>
<dbReference type="CDD" id="cd02245">
    <property type="entry name" value="cupin_7S_vicilin-like_C"/>
    <property type="match status" value="1"/>
</dbReference>
<gene>
    <name evidence="4" type="ORF">FCM35_KLT07674</name>
</gene>
<keyword evidence="2" id="KW-0732">Signal</keyword>